<accession>A0A3P7E2R4</accession>
<dbReference type="Proteomes" id="UP000093561">
    <property type="component" value="Unassembled WGS sequence"/>
</dbReference>
<evidence type="ECO:0000256" key="1">
    <source>
        <dbReference type="SAM" id="MobiDB-lite"/>
    </source>
</evidence>
<reference evidence="2 4" key="3">
    <citation type="submission" date="2018-11" db="EMBL/GenBank/DDBJ databases">
        <authorList>
            <consortium name="Pathogen Informatics"/>
        </authorList>
    </citation>
    <scope>NUCLEOTIDE SEQUENCE [LARGE SCALE GENOMIC DNA]</scope>
</reference>
<dbReference type="InParanoid" id="A0A3P7E2R4"/>
<feature type="region of interest" description="Disordered" evidence="1">
    <location>
        <begin position="196"/>
        <end position="247"/>
    </location>
</feature>
<dbReference type="Proteomes" id="UP000270924">
    <property type="component" value="Unassembled WGS sequence"/>
</dbReference>
<feature type="region of interest" description="Disordered" evidence="1">
    <location>
        <begin position="298"/>
        <end position="339"/>
    </location>
</feature>
<dbReference type="OMA" id="MEELLCK"/>
<dbReference type="EMBL" id="UYWW01001767">
    <property type="protein sequence ID" value="VDM10967.1"/>
    <property type="molecule type" value="Genomic_DNA"/>
</dbReference>
<name>A0A3P7E2R4_WUCBA</name>
<dbReference type="WBParaSite" id="mrna-Wban_09122">
    <property type="protein sequence ID" value="mrna-Wban_09122"/>
    <property type="gene ID" value="Wban_09122"/>
</dbReference>
<organism evidence="2 4">
    <name type="scientific">Wuchereria bancrofti</name>
    <dbReference type="NCBI Taxonomy" id="6293"/>
    <lineage>
        <taxon>Eukaryota</taxon>
        <taxon>Metazoa</taxon>
        <taxon>Ecdysozoa</taxon>
        <taxon>Nematoda</taxon>
        <taxon>Chromadorea</taxon>
        <taxon>Rhabditida</taxon>
        <taxon>Spirurina</taxon>
        <taxon>Spiruromorpha</taxon>
        <taxon>Filarioidea</taxon>
        <taxon>Onchocercidae</taxon>
        <taxon>Wuchereria</taxon>
    </lineage>
</organism>
<evidence type="ECO:0000313" key="2">
    <source>
        <dbReference type="EMBL" id="VDM10967.1"/>
    </source>
</evidence>
<evidence type="ECO:0000313" key="4">
    <source>
        <dbReference type="Proteomes" id="UP000270924"/>
    </source>
</evidence>
<evidence type="ECO:0000313" key="3">
    <source>
        <dbReference type="Proteomes" id="UP000093561"/>
    </source>
</evidence>
<reference evidence="3" key="2">
    <citation type="journal article" date="2016" name="Mol. Ecol.">
        <title>Population genomics of the filarial nematode parasite Wuchereria bancrofti from mosquitoes.</title>
        <authorList>
            <person name="Small S.T."/>
            <person name="Reimer L.J."/>
            <person name="Tisch D.J."/>
            <person name="King C.L."/>
            <person name="Christensen B.M."/>
            <person name="Siba P.M."/>
            <person name="Kazura J.W."/>
            <person name="Serre D."/>
            <person name="Zimmerman P.A."/>
        </authorList>
    </citation>
    <scope>NUCLEOTIDE SEQUENCE</scope>
    <source>
        <strain evidence="3">pt0022</strain>
    </source>
</reference>
<evidence type="ECO:0000313" key="5">
    <source>
        <dbReference type="WBParaSite" id="mrna-Wban_09122"/>
    </source>
</evidence>
<sequence>MDVHEQSINTQSENDEIIDEMTNTSDSGNLAIQEVSQDHPISTAAPRPTFGSINSSSNYPAPYPNPINLTIQPPLNGMNIHPVYFTDSQSASFITDNRNASNYEEISTNPSLYPIPPTTISLYSDIQRSAAANHGDPQVLPSSIIPLTDYTGNEYMPPPFRAPLLSVPSLNATNNNPSEPINSSIQQTITDIQAASQGESMQAVKKRGRKRLNENACGNSANNTPETLTPKKRGRKRKDGNDDIIGGKTKDTLQVASRQLINAIKLENSKANIDKAQKQNSEISNQSLNAVAEVKNVNAEEKKKKKRSRKKIDEKSDETIDDTTNDMKKHGPTTKKSSAAKKQCMEELLCKQKSRMAFPKGTFLIRYCDLETLDCDQIWCVDNHHMLLKYRLSSHIEGKHRLYLKSQPERFIGWKCEEPWHFYELTVLERDRDGSKVLVLYPDAKELAECREKARRQKQIAEEMKRGLGTSRNSGDIKKDFDVTEENLAKQMDIKDQLLHKQENVEVQMVDEAAKAIERFILIPDNECTETDDEHSVEEFNIENPMEEEIIVTEEEDE</sequence>
<feature type="compositionally biased region" description="Polar residues" evidence="1">
    <location>
        <begin position="216"/>
        <end position="227"/>
    </location>
</feature>
<gene>
    <name evidence="2" type="ORF">WBA_LOCUS4353</name>
</gene>
<dbReference type="AlphaFoldDB" id="A0A3P7E2R4"/>
<proteinExistence type="predicted"/>
<reference evidence="5" key="4">
    <citation type="submission" date="2024-02" db="UniProtKB">
        <authorList>
            <consortium name="WormBaseParasite"/>
        </authorList>
    </citation>
    <scope>IDENTIFICATION</scope>
    <source>
        <strain evidence="5">pt0022</strain>
    </source>
</reference>
<keyword evidence="4" id="KW-1185">Reference proteome</keyword>
<dbReference type="OrthoDB" id="5808918at2759"/>
<protein>
    <submittedName>
        <fullName evidence="2 5">Uncharacterized protein</fullName>
    </submittedName>
</protein>
<reference evidence="3" key="1">
    <citation type="submission" date="2015-03" db="EMBL/GenBank/DDBJ databases">
        <title>Wuchereria bancrofti Genome Sequencing Papua New Guinea Strain.</title>
        <authorList>
            <person name="Small S.T."/>
            <person name="Serre D."/>
            <person name="Zimmerman P.A."/>
        </authorList>
    </citation>
    <scope>NUCLEOTIDE SEQUENCE [LARGE SCALE GENOMIC DNA]</scope>
    <source>
        <strain evidence="3">pt0022</strain>
    </source>
</reference>